<evidence type="ECO:0000256" key="5">
    <source>
        <dbReference type="SAM" id="Coils"/>
    </source>
</evidence>
<dbReference type="GO" id="GO:0008270">
    <property type="term" value="F:zinc ion binding"/>
    <property type="evidence" value="ECO:0007669"/>
    <property type="project" value="UniProtKB-KW"/>
</dbReference>
<evidence type="ECO:0000313" key="7">
    <source>
        <dbReference type="EnsemblMetazoa" id="G35070.2:cds"/>
    </source>
</evidence>
<keyword evidence="2 4" id="KW-0863">Zinc-finger</keyword>
<evidence type="ECO:0000313" key="8">
    <source>
        <dbReference type="Proteomes" id="UP000005408"/>
    </source>
</evidence>
<dbReference type="InterPro" id="IPR001841">
    <property type="entry name" value="Znf_RING"/>
</dbReference>
<dbReference type="PANTHER" id="PTHR25462:SF296">
    <property type="entry name" value="MEIOTIC P26, ISOFORM F"/>
    <property type="match status" value="1"/>
</dbReference>
<dbReference type="SUPFAM" id="SSF57850">
    <property type="entry name" value="RING/U-box"/>
    <property type="match status" value="1"/>
</dbReference>
<dbReference type="AlphaFoldDB" id="A0A8W8MU09"/>
<dbReference type="PROSITE" id="PS50089">
    <property type="entry name" value="ZF_RING_2"/>
    <property type="match status" value="1"/>
</dbReference>
<reference evidence="7" key="1">
    <citation type="submission" date="2022-08" db="UniProtKB">
        <authorList>
            <consortium name="EnsemblMetazoa"/>
        </authorList>
    </citation>
    <scope>IDENTIFICATION</scope>
    <source>
        <strain evidence="7">05x7-T-G4-1.051#20</strain>
    </source>
</reference>
<dbReference type="Gene3D" id="3.30.40.10">
    <property type="entry name" value="Zinc/RING finger domain, C3HC4 (zinc finger)"/>
    <property type="match status" value="1"/>
</dbReference>
<dbReference type="OrthoDB" id="6105938at2759"/>
<dbReference type="InterPro" id="IPR013320">
    <property type="entry name" value="ConA-like_dom_sf"/>
</dbReference>
<keyword evidence="5" id="KW-0175">Coiled coil</keyword>
<dbReference type="InterPro" id="IPR017907">
    <property type="entry name" value="Znf_RING_CS"/>
</dbReference>
<proteinExistence type="predicted"/>
<feature type="coiled-coil region" evidence="5">
    <location>
        <begin position="207"/>
        <end position="281"/>
    </location>
</feature>
<accession>A0A8W8MU09</accession>
<dbReference type="PANTHER" id="PTHR25462">
    <property type="entry name" value="BONUS, ISOFORM C-RELATED"/>
    <property type="match status" value="1"/>
</dbReference>
<dbReference type="EnsemblMetazoa" id="G35070.1">
    <property type="protein sequence ID" value="G35070.1:cds"/>
    <property type="gene ID" value="G35070"/>
</dbReference>
<keyword evidence="8" id="KW-1185">Reference proteome</keyword>
<evidence type="ECO:0000256" key="2">
    <source>
        <dbReference type="ARBA" id="ARBA00022771"/>
    </source>
</evidence>
<feature type="domain" description="RING-type" evidence="6">
    <location>
        <begin position="19"/>
        <end position="62"/>
    </location>
</feature>
<dbReference type="SUPFAM" id="SSF49899">
    <property type="entry name" value="Concanavalin A-like lectins/glucanases"/>
    <property type="match status" value="1"/>
</dbReference>
<evidence type="ECO:0000259" key="6">
    <source>
        <dbReference type="PROSITE" id="PS50089"/>
    </source>
</evidence>
<dbReference type="InterPro" id="IPR047153">
    <property type="entry name" value="TRIM45/56/19-like"/>
</dbReference>
<dbReference type="InterPro" id="IPR043136">
    <property type="entry name" value="B30.2/SPRY_sf"/>
</dbReference>
<dbReference type="Proteomes" id="UP000005408">
    <property type="component" value="Unassembled WGS sequence"/>
</dbReference>
<keyword evidence="3" id="KW-0862">Zinc</keyword>
<dbReference type="Gene3D" id="2.60.120.920">
    <property type="match status" value="1"/>
</dbReference>
<dbReference type="InterPro" id="IPR013083">
    <property type="entry name" value="Znf_RING/FYVE/PHD"/>
</dbReference>
<organism evidence="7 8">
    <name type="scientific">Magallana gigas</name>
    <name type="common">Pacific oyster</name>
    <name type="synonym">Crassostrea gigas</name>
    <dbReference type="NCBI Taxonomy" id="29159"/>
    <lineage>
        <taxon>Eukaryota</taxon>
        <taxon>Metazoa</taxon>
        <taxon>Spiralia</taxon>
        <taxon>Lophotrochozoa</taxon>
        <taxon>Mollusca</taxon>
        <taxon>Bivalvia</taxon>
        <taxon>Autobranchia</taxon>
        <taxon>Pteriomorphia</taxon>
        <taxon>Ostreida</taxon>
        <taxon>Ostreoidea</taxon>
        <taxon>Ostreidae</taxon>
        <taxon>Magallana</taxon>
    </lineage>
</organism>
<evidence type="ECO:0000256" key="4">
    <source>
        <dbReference type="PROSITE-ProRule" id="PRU00175"/>
    </source>
</evidence>
<dbReference type="EnsemblMetazoa" id="G35070.2">
    <property type="protein sequence ID" value="G35070.2:cds"/>
    <property type="gene ID" value="G35070"/>
</dbReference>
<evidence type="ECO:0000256" key="1">
    <source>
        <dbReference type="ARBA" id="ARBA00022723"/>
    </source>
</evidence>
<dbReference type="PROSITE" id="PS00518">
    <property type="entry name" value="ZF_RING_1"/>
    <property type="match status" value="1"/>
</dbReference>
<dbReference type="Gene3D" id="3.30.160.60">
    <property type="entry name" value="Classic Zinc Finger"/>
    <property type="match status" value="1"/>
</dbReference>
<name>A0A8W8MU09_MAGGI</name>
<protein>
    <recommendedName>
        <fullName evidence="6">RING-type domain-containing protein</fullName>
    </recommendedName>
</protein>
<sequence length="737" mass="84808">MSAENAIKNLESQVFSVTCRRCNHVYNDEDHQPRLLPCLHDVCLDCLCELVFDESLTCPECKTTHKTRDNDVTTFPKDPVKLGRVLQNPETLSDVCCDFCDEECSATHRCTDCLDNLCPDCLQIHRKYKKYKDHSVLSIEEYAKLQYYVNSTIKCSVPGHTTELIKFYCTDKNCELCLCPSCVISHIEHSHRVLKIDTVFDLRLKNIKTIETDLQQQKERVDEAIRLIEEETIVVDKMANNAMKDAERTYDFLIKLLEKRKSDVQNSIKSVQEDKRELLRKQEKGFQMRRNVIEDGKNYLKSLLENGNKPEFLCLEPIIRKQFLTLLNEDHGCLPCTNPTIRFSFQNMIEDFEELINELGLIVFSNAFAPFTKMTVPNLSYVDETFEIRLQLFNPHHELTQEEAIDVQICLVDPTEKLTRSLYPCQLEEDGSLRTGFRVELAGIYNVEVFILGRPFYIHNQQLEIMERFHFTSEDGYDSCNDAMKSPVPDLVRSQGDMKPLASPRRPFSLSSTRSERCRMTFTCPPFHLDESTLHKNCYISGCKRIISNTTTALSQYHTTLTNKGSVYNGAAGSISFFSPCAAYFEVEIKYDIWKDLCLNDVICDVIITNEDLSEFTTTQRHHKFGWSFSVVFCEKCHQVCIESWDHLDLVGHLPVGLVTRNSSLHKVIGIFLDDTNACISLVDCTEADLIAQFNDVMFDKPLWPAFCVNPSEKITVELKIKTGQEINYMPVHLLPI</sequence>
<dbReference type="OMA" id="SCVISHI"/>
<keyword evidence="1" id="KW-0479">Metal-binding</keyword>
<evidence type="ECO:0000256" key="3">
    <source>
        <dbReference type="ARBA" id="ARBA00022833"/>
    </source>
</evidence>
<dbReference type="CDD" id="cd19757">
    <property type="entry name" value="Bbox1"/>
    <property type="match status" value="1"/>
</dbReference>